<dbReference type="Proteomes" id="UP001198806">
    <property type="component" value="Unassembled WGS sequence"/>
</dbReference>
<reference evidence="10 15" key="1">
    <citation type="submission" date="2015-09" db="EMBL/GenBank/DDBJ databases">
        <authorList>
            <consortium name="Pathogen Informatics"/>
        </authorList>
    </citation>
    <scope>NUCLEOTIDE SEQUENCE [LARGE SCALE GENOMIC DNA]</scope>
    <source>
        <strain evidence="10 15">2789STDY5834948</strain>
    </source>
</reference>
<dbReference type="Proteomes" id="UP001221009">
    <property type="component" value="Chromosome"/>
</dbReference>
<evidence type="ECO:0000313" key="14">
    <source>
        <dbReference type="EMBL" id="WET64041.1"/>
    </source>
</evidence>
<evidence type="ECO:0000256" key="1">
    <source>
        <dbReference type="ARBA" id="ARBA00004651"/>
    </source>
</evidence>
<reference evidence="11" key="4">
    <citation type="submission" date="2021-10" db="EMBL/GenBank/DDBJ databases">
        <title>Collection of gut derived symbiotic bacterial strains cultured from healthy donors.</title>
        <authorList>
            <person name="Lin H."/>
            <person name="Littmann E."/>
            <person name="Kohout C."/>
            <person name="Pamer E.G."/>
        </authorList>
    </citation>
    <scope>NUCLEOTIDE SEQUENCE</scope>
    <source>
        <strain evidence="11">DFI.2.94</strain>
    </source>
</reference>
<reference evidence="12 16" key="2">
    <citation type="journal article" date="2019" name="Nat. Med.">
        <title>A library of human gut bacterial isolates paired with longitudinal multiomics data enables mechanistic microbiome research.</title>
        <authorList>
            <person name="Poyet M."/>
            <person name="Groussin M."/>
            <person name="Gibbons S.M."/>
            <person name="Avila-Pacheco J."/>
            <person name="Jiang X."/>
            <person name="Kearney S.M."/>
            <person name="Perrotta A.R."/>
            <person name="Berdy B."/>
            <person name="Zhao S."/>
            <person name="Lieberman T.D."/>
            <person name="Swanson P.K."/>
            <person name="Smith M."/>
            <person name="Roesemann S."/>
            <person name="Alexander J.E."/>
            <person name="Rich S.A."/>
            <person name="Livny J."/>
            <person name="Vlamakis H."/>
            <person name="Clish C."/>
            <person name="Bullock K."/>
            <person name="Deik A."/>
            <person name="Scott J."/>
            <person name="Pierce K.A."/>
            <person name="Xavier R.J."/>
            <person name="Alm E.J."/>
        </authorList>
    </citation>
    <scope>NUCLEOTIDE SEQUENCE [LARGE SCALE GENOMIC DNA]</scope>
    <source>
        <strain evidence="12 16">BIOML-A11</strain>
    </source>
</reference>
<evidence type="ECO:0000256" key="3">
    <source>
        <dbReference type="ARBA" id="ARBA00022692"/>
    </source>
</evidence>
<keyword evidence="3 7" id="KW-0812">Transmembrane</keyword>
<dbReference type="PANTHER" id="PTHR30572:SF4">
    <property type="entry name" value="ABC TRANSPORTER PERMEASE YTRF"/>
    <property type="match status" value="1"/>
</dbReference>
<evidence type="ECO:0000313" key="17">
    <source>
        <dbReference type="Proteomes" id="UP000501982"/>
    </source>
</evidence>
<proteinExistence type="inferred from homology"/>
<dbReference type="EMBL" id="CP120353">
    <property type="protein sequence ID" value="WET64041.1"/>
    <property type="molecule type" value="Genomic_DNA"/>
</dbReference>
<sequence length="419" mass="46520">MFDIDRWVEIWVTITRNKTRSLLTCFGVFWGILMLVILLGAGNGMKNAMFSNINGFATNSAFFFSDRTSESYKGFNKGRQWDMRNRDVESIRKQVKDIEAVSPIIWGNRSDKNIVFGQLSGTYNVKGVQPDYFKIETQQLYYGRLLNEIDEIEKRKVCLIGAKVNEVLFKGSDPCGKYIRVNGIYYQVVGVTKQRASSVNIGGRAEESVFLPFSTMQQTLNQGDIIHFLCVSAKPGYKIDPVITQIKDIVKSQNQISPTDPQAVTVINLAAQFETFNMLFIGIDILIWLVGMGTLLAGIIGVSNIMMVTVKERTREIGVRRALGAKPWNIISQIMSESLLLTALAGLLGLSAGVFLLDLVDKIMSAQPASNGTMMEHPEVSIQIAVAATVILLFSGLLAGLIPAWRAMQIKAIDAIREE</sequence>
<evidence type="ECO:0000259" key="9">
    <source>
        <dbReference type="Pfam" id="PF12704"/>
    </source>
</evidence>
<dbReference type="Proteomes" id="UP000450599">
    <property type="component" value="Unassembled WGS sequence"/>
</dbReference>
<evidence type="ECO:0000256" key="5">
    <source>
        <dbReference type="ARBA" id="ARBA00023136"/>
    </source>
</evidence>
<protein>
    <submittedName>
        <fullName evidence="11">ABC transporter permease</fullName>
    </submittedName>
    <submittedName>
        <fullName evidence="12">FtsX-like permease family protein</fullName>
    </submittedName>
    <submittedName>
        <fullName evidence="10">Macrolide export ATP-binding/permease protein MacB</fullName>
        <ecNumber evidence="10">3.6.3.-</ecNumber>
    </submittedName>
</protein>
<reference evidence="13 17" key="3">
    <citation type="submission" date="2020-04" db="EMBL/GenBank/DDBJ databases">
        <title>Complete Genomes and Methylome analysis of CBBP consortium that reverse antibiotic-induced susceptibility to vancomycin-resistant Enterococcus faecium infection.</title>
        <authorList>
            <person name="Fomenkov A."/>
            <person name="Zhang Z."/>
            <person name="Pamer E."/>
            <person name="Roberts R.J."/>
        </authorList>
    </citation>
    <scope>NUCLEOTIDE SEQUENCE [LARGE SCALE GENOMIC DNA]</scope>
    <source>
        <strain evidence="17">CBBP</strain>
        <strain evidence="13">CBBP-1</strain>
    </source>
</reference>
<evidence type="ECO:0000313" key="10">
    <source>
        <dbReference type="EMBL" id="CUQ41072.1"/>
    </source>
</evidence>
<accession>A0A174W2B8</accession>
<dbReference type="GO" id="GO:0022857">
    <property type="term" value="F:transmembrane transporter activity"/>
    <property type="evidence" value="ECO:0007669"/>
    <property type="project" value="TreeGrafter"/>
</dbReference>
<dbReference type="GO" id="GO:0005524">
    <property type="term" value="F:ATP binding"/>
    <property type="evidence" value="ECO:0007669"/>
    <property type="project" value="UniProtKB-KW"/>
</dbReference>
<evidence type="ECO:0000313" key="15">
    <source>
        <dbReference type="Proteomes" id="UP000095332"/>
    </source>
</evidence>
<keyword evidence="2" id="KW-1003">Cell membrane</keyword>
<organism evidence="10 15">
    <name type="scientific">Parabacteroides distasonis</name>
    <dbReference type="NCBI Taxonomy" id="823"/>
    <lineage>
        <taxon>Bacteria</taxon>
        <taxon>Pseudomonadati</taxon>
        <taxon>Bacteroidota</taxon>
        <taxon>Bacteroidia</taxon>
        <taxon>Bacteroidales</taxon>
        <taxon>Tannerellaceae</taxon>
        <taxon>Parabacteroides</taxon>
    </lineage>
</organism>
<name>A0A174W2B8_PARDI</name>
<dbReference type="EMBL" id="JAJCNI010000046">
    <property type="protein sequence ID" value="MCB6520291.1"/>
    <property type="molecule type" value="Genomic_DNA"/>
</dbReference>
<comment type="similarity">
    <text evidence="6">Belongs to the ABC-4 integral membrane protein family.</text>
</comment>
<evidence type="ECO:0000259" key="8">
    <source>
        <dbReference type="Pfam" id="PF02687"/>
    </source>
</evidence>
<dbReference type="InterPro" id="IPR025857">
    <property type="entry name" value="MacB_PCD"/>
</dbReference>
<gene>
    <name evidence="10" type="primary">macB_5</name>
    <name evidence="10" type="ORF">ERS852560_02719</name>
    <name evidence="12" type="ORF">GKD58_08650</name>
    <name evidence="13" type="ORF">HHO38_19450</name>
    <name evidence="11" type="ORF">LI194_21150</name>
    <name evidence="14" type="ORF">P2T59_20450</name>
</gene>
<feature type="transmembrane region" description="Helical" evidence="7">
    <location>
        <begin position="339"/>
        <end position="360"/>
    </location>
</feature>
<dbReference type="EC" id="3.6.3.-" evidence="10"/>
<evidence type="ECO:0000256" key="6">
    <source>
        <dbReference type="ARBA" id="ARBA00038076"/>
    </source>
</evidence>
<reference evidence="14" key="5">
    <citation type="submission" date="2023-03" db="EMBL/GenBank/DDBJ databases">
        <title>Parabacteroides distasonis, a bacteria resistant against UC.</title>
        <authorList>
            <person name="Dai W."/>
        </authorList>
    </citation>
    <scope>NUCLEOTIDE SEQUENCE</scope>
    <source>
        <strain evidence="14">F1-28</strain>
    </source>
</reference>
<dbReference type="Pfam" id="PF12704">
    <property type="entry name" value="MacB_PCD"/>
    <property type="match status" value="1"/>
</dbReference>
<dbReference type="EMBL" id="CZBM01000011">
    <property type="protein sequence ID" value="CUQ41072.1"/>
    <property type="molecule type" value="Genomic_DNA"/>
</dbReference>
<dbReference type="Proteomes" id="UP000501982">
    <property type="component" value="Chromosome"/>
</dbReference>
<feature type="transmembrane region" description="Helical" evidence="7">
    <location>
        <begin position="380"/>
        <end position="402"/>
    </location>
</feature>
<keyword evidence="4 7" id="KW-1133">Transmembrane helix</keyword>
<keyword evidence="10" id="KW-0547">Nucleotide-binding</keyword>
<evidence type="ECO:0000313" key="11">
    <source>
        <dbReference type="EMBL" id="MCB6520291.1"/>
    </source>
</evidence>
<dbReference type="EMBL" id="CP051672">
    <property type="protein sequence ID" value="QJE30324.1"/>
    <property type="molecule type" value="Genomic_DNA"/>
</dbReference>
<evidence type="ECO:0000256" key="7">
    <source>
        <dbReference type="SAM" id="Phobius"/>
    </source>
</evidence>
<evidence type="ECO:0000256" key="4">
    <source>
        <dbReference type="ARBA" id="ARBA00022989"/>
    </source>
</evidence>
<comment type="subcellular location">
    <subcellularLocation>
        <location evidence="1">Cell membrane</location>
        <topology evidence="1">Multi-pass membrane protein</topology>
    </subcellularLocation>
</comment>
<evidence type="ECO:0000256" key="2">
    <source>
        <dbReference type="ARBA" id="ARBA00022475"/>
    </source>
</evidence>
<feature type="domain" description="ABC3 transporter permease C-terminal" evidence="8">
    <location>
        <begin position="291"/>
        <end position="410"/>
    </location>
</feature>
<dbReference type="Proteomes" id="UP000095332">
    <property type="component" value="Unassembled WGS sequence"/>
</dbReference>
<dbReference type="GO" id="GO:0016787">
    <property type="term" value="F:hydrolase activity"/>
    <property type="evidence" value="ECO:0007669"/>
    <property type="project" value="UniProtKB-KW"/>
</dbReference>
<feature type="transmembrane region" description="Helical" evidence="7">
    <location>
        <begin position="21"/>
        <end position="42"/>
    </location>
</feature>
<dbReference type="EMBL" id="WKMW01000007">
    <property type="protein sequence ID" value="MRY84320.1"/>
    <property type="molecule type" value="Genomic_DNA"/>
</dbReference>
<dbReference type="InterPro" id="IPR050250">
    <property type="entry name" value="Macrolide_Exporter_MacB"/>
</dbReference>
<evidence type="ECO:0000313" key="16">
    <source>
        <dbReference type="Proteomes" id="UP000450599"/>
    </source>
</evidence>
<dbReference type="RefSeq" id="WP_008772754.1">
    <property type="nucleotide sequence ID" value="NZ_CAJSZN010000010.1"/>
</dbReference>
<dbReference type="AlphaFoldDB" id="A0A174W2B8"/>
<evidence type="ECO:0000313" key="12">
    <source>
        <dbReference type="EMBL" id="MRY84320.1"/>
    </source>
</evidence>
<keyword evidence="10" id="KW-0067">ATP-binding</keyword>
<dbReference type="GO" id="GO:0005886">
    <property type="term" value="C:plasma membrane"/>
    <property type="evidence" value="ECO:0007669"/>
    <property type="project" value="UniProtKB-SubCell"/>
</dbReference>
<dbReference type="InterPro" id="IPR003838">
    <property type="entry name" value="ABC3_permease_C"/>
</dbReference>
<evidence type="ECO:0000313" key="13">
    <source>
        <dbReference type="EMBL" id="QJE30324.1"/>
    </source>
</evidence>
<dbReference type="PANTHER" id="PTHR30572">
    <property type="entry name" value="MEMBRANE COMPONENT OF TRANSPORTER-RELATED"/>
    <property type="match status" value="1"/>
</dbReference>
<keyword evidence="10" id="KW-0378">Hydrolase</keyword>
<feature type="transmembrane region" description="Helical" evidence="7">
    <location>
        <begin position="285"/>
        <end position="310"/>
    </location>
</feature>
<feature type="domain" description="MacB-like periplasmic core" evidence="9">
    <location>
        <begin position="21"/>
        <end position="248"/>
    </location>
</feature>
<keyword evidence="5 7" id="KW-0472">Membrane</keyword>
<dbReference type="Pfam" id="PF02687">
    <property type="entry name" value="FtsX"/>
    <property type="match status" value="1"/>
</dbReference>